<evidence type="ECO:0000313" key="10">
    <source>
        <dbReference type="Proteomes" id="UP000248916"/>
    </source>
</evidence>
<dbReference type="PANTHER" id="PTHR30269:SF32">
    <property type="entry name" value="MEMBRANE TRANSPORTER PROTEIN-RELATED"/>
    <property type="match status" value="1"/>
</dbReference>
<evidence type="ECO:0000256" key="6">
    <source>
        <dbReference type="ARBA" id="ARBA00022989"/>
    </source>
</evidence>
<dbReference type="PANTHER" id="PTHR30269">
    <property type="entry name" value="TRANSMEMBRANE PROTEIN YFCA"/>
    <property type="match status" value="1"/>
</dbReference>
<feature type="transmembrane region" description="Helical" evidence="8">
    <location>
        <begin position="140"/>
        <end position="167"/>
    </location>
</feature>
<comment type="caution">
    <text evidence="9">The sequence shown here is derived from an EMBL/GenBank/DDBJ whole genome shotgun (WGS) entry which is preliminary data.</text>
</comment>
<evidence type="ECO:0000256" key="4">
    <source>
        <dbReference type="ARBA" id="ARBA00022475"/>
    </source>
</evidence>
<feature type="transmembrane region" description="Helical" evidence="8">
    <location>
        <begin position="81"/>
        <end position="100"/>
    </location>
</feature>
<comment type="similarity">
    <text evidence="2 8">Belongs to the 4-toluene sulfonate uptake permease (TSUP) (TC 2.A.102) family.</text>
</comment>
<keyword evidence="6 8" id="KW-1133">Transmembrane helix</keyword>
<organism evidence="9 10">
    <name type="scientific">Palleronia aestuarii</name>
    <dbReference type="NCBI Taxonomy" id="568105"/>
    <lineage>
        <taxon>Bacteria</taxon>
        <taxon>Pseudomonadati</taxon>
        <taxon>Pseudomonadota</taxon>
        <taxon>Alphaproteobacteria</taxon>
        <taxon>Rhodobacterales</taxon>
        <taxon>Roseobacteraceae</taxon>
        <taxon>Palleronia</taxon>
    </lineage>
</organism>
<dbReference type="OrthoDB" id="9800873at2"/>
<accession>A0A2W7N9D0</accession>
<feature type="transmembrane region" description="Helical" evidence="8">
    <location>
        <begin position="12"/>
        <end position="37"/>
    </location>
</feature>
<comment type="subcellular location">
    <subcellularLocation>
        <location evidence="1 8">Cell membrane</location>
        <topology evidence="1 8">Multi-pass membrane protein</topology>
    </subcellularLocation>
</comment>
<feature type="transmembrane region" description="Helical" evidence="8">
    <location>
        <begin position="204"/>
        <end position="224"/>
    </location>
</feature>
<feature type="transmembrane region" description="Helical" evidence="8">
    <location>
        <begin position="107"/>
        <end position="128"/>
    </location>
</feature>
<feature type="transmembrane region" description="Helical" evidence="8">
    <location>
        <begin position="236"/>
        <end position="253"/>
    </location>
</feature>
<evidence type="ECO:0000256" key="3">
    <source>
        <dbReference type="ARBA" id="ARBA00022448"/>
    </source>
</evidence>
<protein>
    <recommendedName>
        <fullName evidence="8">Probable membrane transporter protein</fullName>
    </recommendedName>
</protein>
<feature type="transmembrane region" description="Helical" evidence="8">
    <location>
        <begin position="49"/>
        <end position="69"/>
    </location>
</feature>
<dbReference type="AlphaFoldDB" id="A0A2W7N9D0"/>
<dbReference type="InterPro" id="IPR002781">
    <property type="entry name" value="TM_pro_TauE-like"/>
</dbReference>
<keyword evidence="10" id="KW-1185">Reference proteome</keyword>
<evidence type="ECO:0000313" key="9">
    <source>
        <dbReference type="EMBL" id="PZX16640.1"/>
    </source>
</evidence>
<evidence type="ECO:0000256" key="7">
    <source>
        <dbReference type="ARBA" id="ARBA00023136"/>
    </source>
</evidence>
<keyword evidence="3" id="KW-0813">Transport</keyword>
<dbReference type="Proteomes" id="UP000248916">
    <property type="component" value="Unassembled WGS sequence"/>
</dbReference>
<evidence type="ECO:0000256" key="1">
    <source>
        <dbReference type="ARBA" id="ARBA00004651"/>
    </source>
</evidence>
<evidence type="ECO:0000256" key="8">
    <source>
        <dbReference type="RuleBase" id="RU363041"/>
    </source>
</evidence>
<keyword evidence="4 8" id="KW-1003">Cell membrane</keyword>
<evidence type="ECO:0000256" key="2">
    <source>
        <dbReference type="ARBA" id="ARBA00009142"/>
    </source>
</evidence>
<dbReference type="InterPro" id="IPR052017">
    <property type="entry name" value="TSUP"/>
</dbReference>
<dbReference type="GO" id="GO:0005886">
    <property type="term" value="C:plasma membrane"/>
    <property type="evidence" value="ECO:0007669"/>
    <property type="project" value="UniProtKB-SubCell"/>
</dbReference>
<proteinExistence type="inferred from homology"/>
<feature type="transmembrane region" description="Helical" evidence="8">
    <location>
        <begin position="179"/>
        <end position="198"/>
    </location>
</feature>
<keyword evidence="7 8" id="KW-0472">Membrane</keyword>
<gene>
    <name evidence="9" type="ORF">LX81_02012</name>
</gene>
<dbReference type="RefSeq" id="WP_111537159.1">
    <property type="nucleotide sequence ID" value="NZ_QKZL01000006.1"/>
</dbReference>
<dbReference type="Pfam" id="PF01925">
    <property type="entry name" value="TauE"/>
    <property type="match status" value="1"/>
</dbReference>
<keyword evidence="5 8" id="KW-0812">Transmembrane</keyword>
<sequence length="255" mass="27328">MLPYDLLPTNLLLFAIAVTLVAGFVKGAVGFAMPLIMISGMSLLIDPRLVVAGIILPIVMSNGLQVIRAGLGPAREALYEFRLYVGIVCVMIFITAQFLTSLSPKTMYLVLGIPVTVLSVLQLTGWRFSVAPSARRRFDWAVGLLSGALGGLAGTWGPPTVLYLIALDTPKAKQMAVQGVVYGLGSVTLLLGHLQSGVLNRETLPLSALLLVPAGIGMWGGFLLGDRLDQEKFRKLTLFVLIVVGLNLVRRGIME</sequence>
<evidence type="ECO:0000256" key="5">
    <source>
        <dbReference type="ARBA" id="ARBA00022692"/>
    </source>
</evidence>
<dbReference type="EMBL" id="QKZL01000006">
    <property type="protein sequence ID" value="PZX16640.1"/>
    <property type="molecule type" value="Genomic_DNA"/>
</dbReference>
<reference evidence="9 10" key="1">
    <citation type="submission" date="2018-06" db="EMBL/GenBank/DDBJ databases">
        <title>Genomic Encyclopedia of Archaeal and Bacterial Type Strains, Phase II (KMG-II): from individual species to whole genera.</title>
        <authorList>
            <person name="Goeker M."/>
        </authorList>
    </citation>
    <scope>NUCLEOTIDE SEQUENCE [LARGE SCALE GENOMIC DNA]</scope>
    <source>
        <strain evidence="9 10">DSM 22009</strain>
    </source>
</reference>
<name>A0A2W7N9D0_9RHOB</name>